<reference evidence="2 3" key="1">
    <citation type="submission" date="2018-01" db="EMBL/GenBank/DDBJ databases">
        <title>Complete genome sequence of Streptomyces lunaelactis MM109T, a Ferroverdin A producer isolated from cave moonmilk deposits.</title>
        <authorList>
            <person name="Naome A."/>
            <person name="Martinet L."/>
            <person name="Maciejewska M."/>
            <person name="Anderssen S."/>
            <person name="Adam D."/>
            <person name="Tenconi E."/>
            <person name="Deflandre B."/>
            <person name="Arguelles-Arias A."/>
            <person name="Calusinska M."/>
            <person name="Copieters W."/>
            <person name="Karim L."/>
            <person name="Hanikenne M."/>
            <person name="Baurain D."/>
            <person name="van Wezel G."/>
            <person name="Smargiasso N."/>
            <person name="de Pauw E."/>
            <person name="Delfosse P."/>
            <person name="Rigali S."/>
        </authorList>
    </citation>
    <scope>NUCLEOTIDE SEQUENCE [LARGE SCALE GENOMIC DNA]</scope>
    <source>
        <strain evidence="2 3">MM109</strain>
    </source>
</reference>
<protein>
    <recommendedName>
        <fullName evidence="1">Peptidase C39-like domain-containing protein</fullName>
    </recommendedName>
</protein>
<dbReference type="GeneID" id="55653758"/>
<dbReference type="RefSeq" id="WP_108146647.1">
    <property type="nucleotide sequence ID" value="NZ_CP026304.1"/>
</dbReference>
<evidence type="ECO:0000313" key="2">
    <source>
        <dbReference type="EMBL" id="AVZ70952.1"/>
    </source>
</evidence>
<proteinExistence type="predicted"/>
<evidence type="ECO:0000259" key="1">
    <source>
        <dbReference type="Pfam" id="PF13529"/>
    </source>
</evidence>
<feature type="domain" description="Peptidase C39-like" evidence="1">
    <location>
        <begin position="10"/>
        <end position="175"/>
    </location>
</feature>
<keyword evidence="3" id="KW-1185">Reference proteome</keyword>
<dbReference type="Pfam" id="PF13529">
    <property type="entry name" value="Peptidase_C39_2"/>
    <property type="match status" value="1"/>
</dbReference>
<dbReference type="Proteomes" id="UP000244201">
    <property type="component" value="Chromosome"/>
</dbReference>
<dbReference type="AlphaFoldDB" id="A0A2R4SVT0"/>
<dbReference type="OrthoDB" id="2602488at2"/>
<dbReference type="EMBL" id="CP026304">
    <property type="protein sequence ID" value="AVZ70952.1"/>
    <property type="molecule type" value="Genomic_DNA"/>
</dbReference>
<accession>A0A2R4SVT0</accession>
<sequence length="213" mass="23214">MTGSTTTHRVPYYSQWESADLVPEFITGARSAADDPLWQKSGADSREEYAFWAPRMCGMACLRMALDHWGHPVPPSLPLLHEALEAGAYVRTGETTVKGLIYAPFADWATRRWGLHAEVRPELVAADIDTEIARGHLVLLSVHKTIRTLAPSPPQRGGHLVLAVGAGPAGLTLHNPSGLPGRSQQFHHVPWSDLHRFFAGRGVVLGSHAQGVQ</sequence>
<evidence type="ECO:0000313" key="3">
    <source>
        <dbReference type="Proteomes" id="UP000244201"/>
    </source>
</evidence>
<dbReference type="Gene3D" id="3.90.70.10">
    <property type="entry name" value="Cysteine proteinases"/>
    <property type="match status" value="1"/>
</dbReference>
<organism evidence="2 3">
    <name type="scientific">Streptomyces lunaelactis</name>
    <dbReference type="NCBI Taxonomy" id="1535768"/>
    <lineage>
        <taxon>Bacteria</taxon>
        <taxon>Bacillati</taxon>
        <taxon>Actinomycetota</taxon>
        <taxon>Actinomycetes</taxon>
        <taxon>Kitasatosporales</taxon>
        <taxon>Streptomycetaceae</taxon>
        <taxon>Streptomyces</taxon>
    </lineage>
</organism>
<gene>
    <name evidence="2" type="ORF">SLUN_00385</name>
</gene>
<dbReference type="KEGG" id="slk:SLUN_00385"/>
<dbReference type="InterPro" id="IPR039564">
    <property type="entry name" value="Peptidase_C39-like"/>
</dbReference>
<name>A0A2R4SVT0_9ACTN</name>